<dbReference type="SUPFAM" id="SSF51445">
    <property type="entry name" value="(Trans)glycosidases"/>
    <property type="match status" value="1"/>
</dbReference>
<dbReference type="InterPro" id="IPR057739">
    <property type="entry name" value="Glyco_hydro_29_N"/>
</dbReference>
<dbReference type="AlphaFoldDB" id="A0A4Q6XX33"/>
<reference evidence="8 9" key="1">
    <citation type="submission" date="2019-02" db="EMBL/GenBank/DDBJ databases">
        <authorList>
            <person name="Li Y."/>
        </authorList>
    </citation>
    <scope>NUCLEOTIDE SEQUENCE [LARGE SCALE GENOMIC DNA]</scope>
    <source>
        <strain evidence="8 9">3-7</strain>
    </source>
</reference>
<keyword evidence="4" id="KW-0378">Hydrolase</keyword>
<dbReference type="GO" id="GO:0006004">
    <property type="term" value="P:fucose metabolic process"/>
    <property type="evidence" value="ECO:0007669"/>
    <property type="project" value="TreeGrafter"/>
</dbReference>
<keyword evidence="3 6" id="KW-0732">Signal</keyword>
<dbReference type="EMBL" id="SGIS01000010">
    <property type="protein sequence ID" value="RZF64930.1"/>
    <property type="molecule type" value="Genomic_DNA"/>
</dbReference>
<dbReference type="InterPro" id="IPR013780">
    <property type="entry name" value="Glyco_hydro_b"/>
</dbReference>
<dbReference type="Gene3D" id="2.60.40.1180">
    <property type="entry name" value="Golgi alpha-mannosidase II"/>
    <property type="match status" value="1"/>
</dbReference>
<comment type="similarity">
    <text evidence="1">Belongs to the glycosyl hydrolase 29 family.</text>
</comment>
<dbReference type="OrthoDB" id="7176684at2"/>
<gene>
    <name evidence="8" type="ORF">EWE75_08700</name>
</gene>
<dbReference type="SMART" id="SM00812">
    <property type="entry name" value="Alpha_L_fucos"/>
    <property type="match status" value="1"/>
</dbReference>
<evidence type="ECO:0000259" key="7">
    <source>
        <dbReference type="Pfam" id="PF01120"/>
    </source>
</evidence>
<dbReference type="PROSITE" id="PS51318">
    <property type="entry name" value="TAT"/>
    <property type="match status" value="1"/>
</dbReference>
<comment type="caution">
    <text evidence="8">The sequence shown here is derived from an EMBL/GenBank/DDBJ whole genome shotgun (WGS) entry which is preliminary data.</text>
</comment>
<evidence type="ECO:0000256" key="2">
    <source>
        <dbReference type="ARBA" id="ARBA00012662"/>
    </source>
</evidence>
<dbReference type="InterPro" id="IPR006311">
    <property type="entry name" value="TAT_signal"/>
</dbReference>
<evidence type="ECO:0000256" key="4">
    <source>
        <dbReference type="ARBA" id="ARBA00022801"/>
    </source>
</evidence>
<sequence length="557" mass="62663">MKISRRETLGVFGAAGAAGALGGSASALAQPVAGPFTADWASLAKGYRAPDWFRDAKFGMWAHWSAQCVPEEGDWYAREMYRQGTRANKAHVAKYGHPSTFGFMEIENLWTAEKWQPERLIALYQRAGAKYFVALANHHDNFDTYASTHHPWNSTRIGPRKDIIGIWAKLARERGLRFGVSNHSAHTWHWFQTAYGYDPEGPMRGQRYDAARLTAADGKGKWWDGLDPRTLYAKPVMPLPDGVTTIVEANEIHERTDRLWSEAIPAQNPEFARNWALRCRELIDKYQPDLLYFDNFDLPFQQIGLEIAAHYYNANRAWHNGNLEAVLNVKMVPPERRMGLVEDVERGGKSHIETYPWQTDTCIGDWHYDRALYERDGYKTAATIIHTLCDVVSKNGNLLLNVPIRGDGSIDEKEERIVEEIAAWMGRFGEAIYGTRPWRIHAEGPTKPNSGMFAEGGPKSPYTPRDVRYVRKGENVHGLVMGWPDDGIVRLTLWSRNNPVGRGEVERVTVPGSNAPLPFKRTDAALEVTVPQGLRNTIGIPLILSGRGLTDGSLADI</sequence>
<dbReference type="EC" id="3.2.1.51" evidence="2"/>
<dbReference type="InterPro" id="IPR000933">
    <property type="entry name" value="Glyco_hydro_29"/>
</dbReference>
<dbReference type="PANTHER" id="PTHR10030:SF37">
    <property type="entry name" value="ALPHA-L-FUCOSIDASE-RELATED"/>
    <property type="match status" value="1"/>
</dbReference>
<keyword evidence="9" id="KW-1185">Reference proteome</keyword>
<protein>
    <recommendedName>
        <fullName evidence="2">alpha-L-fucosidase</fullName>
        <ecNumber evidence="2">3.2.1.51</ecNumber>
    </recommendedName>
</protein>
<dbReference type="GO" id="GO:0016139">
    <property type="term" value="P:glycoside catabolic process"/>
    <property type="evidence" value="ECO:0007669"/>
    <property type="project" value="TreeGrafter"/>
</dbReference>
<evidence type="ECO:0000256" key="5">
    <source>
        <dbReference type="ARBA" id="ARBA00023295"/>
    </source>
</evidence>
<name>A0A4Q6XX33_9SPHN</name>
<dbReference type="InterPro" id="IPR017853">
    <property type="entry name" value="GH"/>
</dbReference>
<dbReference type="RefSeq" id="WP_130156509.1">
    <property type="nucleotide sequence ID" value="NZ_SGIS01000010.1"/>
</dbReference>
<accession>A0A4Q6XX33</accession>
<dbReference type="Proteomes" id="UP000292085">
    <property type="component" value="Unassembled WGS sequence"/>
</dbReference>
<dbReference type="PANTHER" id="PTHR10030">
    <property type="entry name" value="ALPHA-L-FUCOSIDASE"/>
    <property type="match status" value="1"/>
</dbReference>
<evidence type="ECO:0000313" key="9">
    <source>
        <dbReference type="Proteomes" id="UP000292085"/>
    </source>
</evidence>
<dbReference type="Pfam" id="PF01120">
    <property type="entry name" value="Alpha_L_fucos"/>
    <property type="match status" value="1"/>
</dbReference>
<feature type="domain" description="Glycoside hydrolase family 29 N-terminal" evidence="7">
    <location>
        <begin position="33"/>
        <end position="430"/>
    </location>
</feature>
<organism evidence="8 9">
    <name type="scientific">Sphingomonas populi</name>
    <dbReference type="NCBI Taxonomy" id="2484750"/>
    <lineage>
        <taxon>Bacteria</taxon>
        <taxon>Pseudomonadati</taxon>
        <taxon>Pseudomonadota</taxon>
        <taxon>Alphaproteobacteria</taxon>
        <taxon>Sphingomonadales</taxon>
        <taxon>Sphingomonadaceae</taxon>
        <taxon>Sphingomonas</taxon>
    </lineage>
</organism>
<feature type="chain" id="PRO_5020253394" description="alpha-L-fucosidase" evidence="6">
    <location>
        <begin position="30"/>
        <end position="557"/>
    </location>
</feature>
<dbReference type="Gene3D" id="3.20.20.80">
    <property type="entry name" value="Glycosidases"/>
    <property type="match status" value="1"/>
</dbReference>
<feature type="signal peptide" evidence="6">
    <location>
        <begin position="1"/>
        <end position="29"/>
    </location>
</feature>
<keyword evidence="5" id="KW-0326">Glycosidase</keyword>
<evidence type="ECO:0000256" key="6">
    <source>
        <dbReference type="SAM" id="SignalP"/>
    </source>
</evidence>
<evidence type="ECO:0000313" key="8">
    <source>
        <dbReference type="EMBL" id="RZF64930.1"/>
    </source>
</evidence>
<proteinExistence type="inferred from homology"/>
<evidence type="ECO:0000256" key="1">
    <source>
        <dbReference type="ARBA" id="ARBA00007951"/>
    </source>
</evidence>
<evidence type="ECO:0000256" key="3">
    <source>
        <dbReference type="ARBA" id="ARBA00022729"/>
    </source>
</evidence>
<dbReference type="GO" id="GO:0004560">
    <property type="term" value="F:alpha-L-fucosidase activity"/>
    <property type="evidence" value="ECO:0007669"/>
    <property type="project" value="InterPro"/>
</dbReference>
<dbReference type="GO" id="GO:0005764">
    <property type="term" value="C:lysosome"/>
    <property type="evidence" value="ECO:0007669"/>
    <property type="project" value="TreeGrafter"/>
</dbReference>